<accession>A0A485L6B7</accession>
<feature type="compositionally biased region" description="Polar residues" evidence="4">
    <location>
        <begin position="23"/>
        <end position="36"/>
    </location>
</feature>
<dbReference type="SMART" id="SM00369">
    <property type="entry name" value="LRR_TYP"/>
    <property type="match status" value="3"/>
</dbReference>
<evidence type="ECO:0000313" key="5">
    <source>
        <dbReference type="EMBL" id="KAF0692239.1"/>
    </source>
</evidence>
<evidence type="ECO:0000313" key="7">
    <source>
        <dbReference type="Proteomes" id="UP000332933"/>
    </source>
</evidence>
<feature type="coiled-coil region" evidence="3">
    <location>
        <begin position="185"/>
        <end position="226"/>
    </location>
</feature>
<organism evidence="6 7">
    <name type="scientific">Aphanomyces stellatus</name>
    <dbReference type="NCBI Taxonomy" id="120398"/>
    <lineage>
        <taxon>Eukaryota</taxon>
        <taxon>Sar</taxon>
        <taxon>Stramenopiles</taxon>
        <taxon>Oomycota</taxon>
        <taxon>Saprolegniomycetes</taxon>
        <taxon>Saprolegniales</taxon>
        <taxon>Verrucalvaceae</taxon>
        <taxon>Aphanomyces</taxon>
    </lineage>
</organism>
<feature type="region of interest" description="Disordered" evidence="4">
    <location>
        <begin position="18"/>
        <end position="41"/>
    </location>
</feature>
<dbReference type="PANTHER" id="PTHR48051">
    <property type="match status" value="1"/>
</dbReference>
<reference evidence="6 7" key="1">
    <citation type="submission" date="2019-03" db="EMBL/GenBank/DDBJ databases">
        <authorList>
            <person name="Gaulin E."/>
            <person name="Dumas B."/>
        </authorList>
    </citation>
    <scope>NUCLEOTIDE SEQUENCE [LARGE SCALE GENOMIC DNA]</scope>
    <source>
        <strain evidence="6">CBS 568.67</strain>
    </source>
</reference>
<dbReference type="InterPro" id="IPR032675">
    <property type="entry name" value="LRR_dom_sf"/>
</dbReference>
<dbReference type="Pfam" id="PF13855">
    <property type="entry name" value="LRR_8"/>
    <property type="match status" value="1"/>
</dbReference>
<evidence type="ECO:0000313" key="6">
    <source>
        <dbReference type="EMBL" id="VFT93435.1"/>
    </source>
</evidence>
<dbReference type="PRINTS" id="PR00019">
    <property type="entry name" value="LEURICHRPT"/>
</dbReference>
<dbReference type="EMBL" id="CAADRA010005938">
    <property type="protein sequence ID" value="VFT93435.1"/>
    <property type="molecule type" value="Genomic_DNA"/>
</dbReference>
<dbReference type="SUPFAM" id="SSF52075">
    <property type="entry name" value="Outer arm dynein light chain 1"/>
    <property type="match status" value="1"/>
</dbReference>
<feature type="compositionally biased region" description="Basic residues" evidence="4">
    <location>
        <begin position="147"/>
        <end position="160"/>
    </location>
</feature>
<dbReference type="PROSITE" id="PS51450">
    <property type="entry name" value="LRR"/>
    <property type="match status" value="1"/>
</dbReference>
<evidence type="ECO:0000256" key="4">
    <source>
        <dbReference type="SAM" id="MobiDB-lite"/>
    </source>
</evidence>
<keyword evidence="3" id="KW-0175">Coiled coil</keyword>
<dbReference type="AlphaFoldDB" id="A0A485L6B7"/>
<keyword evidence="7" id="KW-1185">Reference proteome</keyword>
<feature type="region of interest" description="Disordered" evidence="4">
    <location>
        <begin position="142"/>
        <end position="184"/>
    </location>
</feature>
<dbReference type="InterPro" id="IPR003591">
    <property type="entry name" value="Leu-rich_rpt_typical-subtyp"/>
</dbReference>
<dbReference type="Gene3D" id="3.80.10.10">
    <property type="entry name" value="Ribonuclease Inhibitor"/>
    <property type="match status" value="1"/>
</dbReference>
<evidence type="ECO:0000256" key="1">
    <source>
        <dbReference type="ARBA" id="ARBA00022614"/>
    </source>
</evidence>
<protein>
    <submittedName>
        <fullName evidence="6">Aste57867_16664 protein</fullName>
    </submittedName>
</protein>
<name>A0A485L6B7_9STRA</name>
<dbReference type="OrthoDB" id="1394818at2759"/>
<evidence type="ECO:0000256" key="3">
    <source>
        <dbReference type="SAM" id="Coils"/>
    </source>
</evidence>
<dbReference type="Proteomes" id="UP000332933">
    <property type="component" value="Unassembled WGS sequence"/>
</dbReference>
<dbReference type="SMART" id="SM00364">
    <property type="entry name" value="LRR_BAC"/>
    <property type="match status" value="2"/>
</dbReference>
<gene>
    <name evidence="6" type="primary">Aste57867_16664</name>
    <name evidence="5" type="ORF">As57867_016607</name>
    <name evidence="6" type="ORF">ASTE57867_16664</name>
</gene>
<keyword evidence="2" id="KW-0677">Repeat</keyword>
<dbReference type="InterPro" id="IPR050216">
    <property type="entry name" value="LRR_domain-containing"/>
</dbReference>
<dbReference type="EMBL" id="VJMH01005917">
    <property type="protein sequence ID" value="KAF0692239.1"/>
    <property type="molecule type" value="Genomic_DNA"/>
</dbReference>
<dbReference type="InterPro" id="IPR001611">
    <property type="entry name" value="Leu-rich_rpt"/>
</dbReference>
<dbReference type="PANTHER" id="PTHR48051:SF1">
    <property type="entry name" value="RAS SUPPRESSOR PROTEIN 1"/>
    <property type="match status" value="1"/>
</dbReference>
<evidence type="ECO:0000256" key="2">
    <source>
        <dbReference type="ARBA" id="ARBA00022737"/>
    </source>
</evidence>
<reference evidence="5" key="2">
    <citation type="submission" date="2019-06" db="EMBL/GenBank/DDBJ databases">
        <title>Genomics analysis of Aphanomyces spp. identifies a new class of oomycete effector associated with host adaptation.</title>
        <authorList>
            <person name="Gaulin E."/>
        </authorList>
    </citation>
    <scope>NUCLEOTIDE SEQUENCE</scope>
    <source>
        <strain evidence="5">CBS 578.67</strain>
    </source>
</reference>
<proteinExistence type="predicted"/>
<sequence>MNADAADDDLIALLNHSDGDWHGTSTPSLRESSVATPHQRRRRLRTNDPFLHTILNEEIGIAATIDSVTCREPFVRSPPLEARGSIASARPSLRHGARDPFEIPVEAPPSHASVDAATTLVAAREAEIASLKQQLADKAKEANAWKSKAKKQSPTPRRHYDHSAAPFDTASGSSSGGGGSRPTFVRQDSRAMAELQDELAQMKVRHQRLKDSNTQLRHRCKQLETLTHTQASAYAIQEQTIALLQQKLRDAQVSTRGISRPLHQVAMPHETQDAQLAQEVRHRLSFKPPPPPLAVSRATACSSQSTAISIPATNHREASAALPETKSSKHFMIVRSVRDAAMHMGAVKELLLRRSEDLLCRNLMCERVGEACICRFSLVLEKLPQLTKLDVSHNNLHALPPALFQLPRLEELSLGHNKLADGALDGIHQMQSLRRLDLSNNQLTQLPDGVASMPALEHIDLRGNALSARPAHLPSHVDVDL</sequence>
<keyword evidence="1" id="KW-0433">Leucine-rich repeat</keyword>
<dbReference type="GO" id="GO:0005737">
    <property type="term" value="C:cytoplasm"/>
    <property type="evidence" value="ECO:0007669"/>
    <property type="project" value="TreeGrafter"/>
</dbReference>